<dbReference type="GeneID" id="44152412"/>
<reference evidence="1" key="1">
    <citation type="journal article" date="2019" name="Mitochondrial DNA Part B Resour">
        <title>The complete plastid genome and phylogenetic analysis of Gracilaria textorii.</title>
        <authorList>
            <person name="Chen W."/>
            <person name="Liu T."/>
            <person name="Tang X."/>
            <person name="Jia X."/>
            <person name="Wu X."/>
        </authorList>
    </citation>
    <scope>NUCLEOTIDE SEQUENCE</scope>
</reference>
<name>A0A6C0AAA4_9FLOR</name>
<protein>
    <submittedName>
        <fullName evidence="1">Uncharacterized protein</fullName>
    </submittedName>
</protein>
<sequence length="195" mass="24765">MLNRYMLMNYRICNCNNLYYSQYIKNLYIVSISIRSYISLYTSQKTKYLKNRICRFYWIYKKKYKLLIYDIYWGLELNKKMYNRLIYECKRLLYKKDALKRLRLNNHIHLKQFIQKLFNLLAIFFEYYNTLVSFTIVKKMYKLFSNILYYWYKKKYKRICKLQLHNNWNSRFWVNYISNIRVKMLYITFLKQINR</sequence>
<proteinExistence type="predicted"/>
<dbReference type="AlphaFoldDB" id="A0A6C0AAA4"/>
<keyword evidence="1" id="KW-0934">Plastid</keyword>
<geneLocation type="plastid" evidence="1"/>
<gene>
    <name evidence="1" type="primary">ORF197</name>
</gene>
<evidence type="ECO:0000313" key="1">
    <source>
        <dbReference type="EMBL" id="QHS70929.1"/>
    </source>
</evidence>
<dbReference type="RefSeq" id="YP_009732413.1">
    <property type="nucleotide sequence ID" value="NC_046043.1"/>
</dbReference>
<accession>A0A6C0AAA4</accession>
<dbReference type="EMBL" id="MN053320">
    <property type="protein sequence ID" value="QHS70929.1"/>
    <property type="molecule type" value="Genomic_DNA"/>
</dbReference>
<organism evidence="1">
    <name type="scientific">Gracilaria textorii</name>
    <dbReference type="NCBI Taxonomy" id="172949"/>
    <lineage>
        <taxon>Eukaryota</taxon>
        <taxon>Rhodophyta</taxon>
        <taxon>Florideophyceae</taxon>
        <taxon>Rhodymeniophycidae</taxon>
        <taxon>Gracilariales</taxon>
        <taxon>Gracilariaceae</taxon>
        <taxon>Gracilaria</taxon>
    </lineage>
</organism>